<dbReference type="Pfam" id="PF17933">
    <property type="entry name" value="TetR_C_25"/>
    <property type="match status" value="1"/>
</dbReference>
<evidence type="ECO:0000313" key="5">
    <source>
        <dbReference type="EMBL" id="UPL18538.1"/>
    </source>
</evidence>
<dbReference type="Gene3D" id="1.10.357.10">
    <property type="entry name" value="Tetracycline Repressor, domain 2"/>
    <property type="match status" value="1"/>
</dbReference>
<feature type="DNA-binding region" description="H-T-H motif" evidence="2">
    <location>
        <begin position="41"/>
        <end position="60"/>
    </location>
</feature>
<proteinExistence type="predicted"/>
<dbReference type="InterPro" id="IPR009057">
    <property type="entry name" value="Homeodomain-like_sf"/>
</dbReference>
<evidence type="ECO:0000259" key="4">
    <source>
        <dbReference type="PROSITE" id="PS50977"/>
    </source>
</evidence>
<name>A0ABY4J3X6_9MICO</name>
<dbReference type="PANTHER" id="PTHR30055">
    <property type="entry name" value="HTH-TYPE TRANSCRIPTIONAL REGULATOR RUTR"/>
    <property type="match status" value="1"/>
</dbReference>
<gene>
    <name evidence="5" type="ORF">KV397_12605</name>
</gene>
<dbReference type="InterPro" id="IPR001647">
    <property type="entry name" value="HTH_TetR"/>
</dbReference>
<dbReference type="PRINTS" id="PR00455">
    <property type="entry name" value="HTHTETR"/>
</dbReference>
<evidence type="ECO:0000256" key="2">
    <source>
        <dbReference type="PROSITE-ProRule" id="PRU00335"/>
    </source>
</evidence>
<dbReference type="SUPFAM" id="SSF46689">
    <property type="entry name" value="Homeodomain-like"/>
    <property type="match status" value="1"/>
</dbReference>
<dbReference type="EMBL" id="CP078078">
    <property type="protein sequence ID" value="UPL18538.1"/>
    <property type="molecule type" value="Genomic_DNA"/>
</dbReference>
<reference evidence="5 6" key="1">
    <citation type="submission" date="2021-06" db="EMBL/GenBank/DDBJ databases">
        <title>Genome-based taxonomic framework of Microbacterium strains isolated from marine environment, the description of four new species and reclassification of four preexisting species.</title>
        <authorList>
            <person name="Lee S.D."/>
            <person name="Kim S.-M."/>
            <person name="Byeon Y.-S."/>
            <person name="Yang H.L."/>
            <person name="Kim I.S."/>
        </authorList>
    </citation>
    <scope>NUCLEOTIDE SEQUENCE [LARGE SCALE GENOMIC DNA]</scope>
    <source>
        <strain evidence="5 6">KSW4-10</strain>
    </source>
</reference>
<feature type="region of interest" description="Disordered" evidence="3">
    <location>
        <begin position="216"/>
        <end position="239"/>
    </location>
</feature>
<dbReference type="PANTHER" id="PTHR30055:SF146">
    <property type="entry name" value="HTH-TYPE TRANSCRIPTIONAL DUAL REGULATOR CECR"/>
    <property type="match status" value="1"/>
</dbReference>
<keyword evidence="6" id="KW-1185">Reference proteome</keyword>
<accession>A0ABY4J3X6</accession>
<keyword evidence="1 2" id="KW-0238">DNA-binding</keyword>
<evidence type="ECO:0000313" key="6">
    <source>
        <dbReference type="Proteomes" id="UP000830631"/>
    </source>
</evidence>
<sequence length="239" mass="26488">MTEQPFSILTMRSAAEDLTTRARIRDAAISRFGQQGFASTSVRQIAQDAGVSPALILHHFGSKEGLREVCDAHVVNEFVAERDGMTGADASRLMRRALDSLEERNAGLDYLARMLVDDSGASDRLFDTFLSRTREMLREQIAEGTMRPQSDLEATAVYMTLYGLGPVILRRQLARAFGETTLTTSLLERSTIPVLELYTHGLYADDRLLVAAKEALSRRSGPRSDKGENDPNQDPDPPR</sequence>
<dbReference type="Pfam" id="PF00440">
    <property type="entry name" value="TetR_N"/>
    <property type="match status" value="1"/>
</dbReference>
<dbReference type="InterPro" id="IPR050109">
    <property type="entry name" value="HTH-type_TetR-like_transc_reg"/>
</dbReference>
<evidence type="ECO:0000256" key="1">
    <source>
        <dbReference type="ARBA" id="ARBA00023125"/>
    </source>
</evidence>
<organism evidence="5 6">
    <name type="scientific">Microbacterium aurugineum</name>
    <dbReference type="NCBI Taxonomy" id="2851642"/>
    <lineage>
        <taxon>Bacteria</taxon>
        <taxon>Bacillati</taxon>
        <taxon>Actinomycetota</taxon>
        <taxon>Actinomycetes</taxon>
        <taxon>Micrococcales</taxon>
        <taxon>Microbacteriaceae</taxon>
        <taxon>Microbacterium</taxon>
    </lineage>
</organism>
<protein>
    <submittedName>
        <fullName evidence="5">TetR family transcriptional regulator</fullName>
    </submittedName>
</protein>
<dbReference type="Proteomes" id="UP000830631">
    <property type="component" value="Chromosome"/>
</dbReference>
<feature type="domain" description="HTH tetR-type" evidence="4">
    <location>
        <begin position="18"/>
        <end position="78"/>
    </location>
</feature>
<evidence type="ECO:0000256" key="3">
    <source>
        <dbReference type="SAM" id="MobiDB-lite"/>
    </source>
</evidence>
<dbReference type="InterPro" id="IPR041484">
    <property type="entry name" value="TetR_C_25"/>
</dbReference>
<dbReference type="PROSITE" id="PS50977">
    <property type="entry name" value="HTH_TETR_2"/>
    <property type="match status" value="1"/>
</dbReference>